<evidence type="ECO:0000313" key="1">
    <source>
        <dbReference type="EMBL" id="KAK8217267.1"/>
    </source>
</evidence>
<sequence>MGSLDGRLSKPGRSRARDGSIAKEPILGAMGGREASCCPPASEKGLAFPGNIIFEFFCPVSSISKRTNNANVDTHVRNGLGEQPAVIQKPGRLHAVGPRARTAAPSVRDRWTWCSFLDLVCARLHSTAL</sequence>
<reference evidence="1" key="1">
    <citation type="submission" date="2024-02" db="EMBL/GenBank/DDBJ databases">
        <title>Metagenome Assembled Genome of Zalaria obscura JY119.</title>
        <authorList>
            <person name="Vighnesh L."/>
            <person name="Jagadeeshwari U."/>
            <person name="Venkata Ramana C."/>
            <person name="Sasikala C."/>
        </authorList>
    </citation>
    <scope>NUCLEOTIDE SEQUENCE</scope>
    <source>
        <strain evidence="1">JY119</strain>
    </source>
</reference>
<accession>A0ACC3SJZ1</accession>
<keyword evidence="2" id="KW-1185">Reference proteome</keyword>
<proteinExistence type="predicted"/>
<comment type="caution">
    <text evidence="1">The sequence shown here is derived from an EMBL/GenBank/DDBJ whole genome shotgun (WGS) entry which is preliminary data.</text>
</comment>
<dbReference type="Proteomes" id="UP001320706">
    <property type="component" value="Unassembled WGS sequence"/>
</dbReference>
<organism evidence="1 2">
    <name type="scientific">Zalaria obscura</name>
    <dbReference type="NCBI Taxonomy" id="2024903"/>
    <lineage>
        <taxon>Eukaryota</taxon>
        <taxon>Fungi</taxon>
        <taxon>Dikarya</taxon>
        <taxon>Ascomycota</taxon>
        <taxon>Pezizomycotina</taxon>
        <taxon>Dothideomycetes</taxon>
        <taxon>Dothideomycetidae</taxon>
        <taxon>Dothideales</taxon>
        <taxon>Zalariaceae</taxon>
        <taxon>Zalaria</taxon>
    </lineage>
</organism>
<name>A0ACC3SJZ1_9PEZI</name>
<evidence type="ECO:0000313" key="2">
    <source>
        <dbReference type="Proteomes" id="UP001320706"/>
    </source>
</evidence>
<dbReference type="EMBL" id="JAMKPW020000006">
    <property type="protein sequence ID" value="KAK8217267.1"/>
    <property type="molecule type" value="Genomic_DNA"/>
</dbReference>
<protein>
    <submittedName>
        <fullName evidence="1">Uncharacterized protein</fullName>
    </submittedName>
</protein>
<gene>
    <name evidence="1" type="ORF">M8818_001520</name>
</gene>